<sequence>MFPSARPVIQPLPAVPMTPQCVQVMRDWAQTFGAAVRQRSVRQEATMARAGTLPSYLYQREVRPGESVSLECFGEQRRNQAEEADEEDGILEYDSSSSEDLDDESTNNQEADDDVVGIPSLDRECQTAAQLIVGQPVRVKAHPQHPRSDWKSGVILENIAPRSYRVVVNGRSYRRNRIHLRDAIQSQIDNLPVQEPDPAQIQGPPENRPATNDRDPARTQPLLRKALATSTPSKTVIPQSSSNVTQTRSGRIVKPNTLFKDFVQ</sequence>
<feature type="region of interest" description="Disordered" evidence="1">
    <location>
        <begin position="95"/>
        <end position="114"/>
    </location>
</feature>
<keyword evidence="3" id="KW-1185">Reference proteome</keyword>
<feature type="compositionally biased region" description="Polar residues" evidence="1">
    <location>
        <begin position="228"/>
        <end position="249"/>
    </location>
</feature>
<organism evidence="2 3">
    <name type="scientific">Stylophora pistillata</name>
    <name type="common">Smooth cauliflower coral</name>
    <dbReference type="NCBI Taxonomy" id="50429"/>
    <lineage>
        <taxon>Eukaryota</taxon>
        <taxon>Metazoa</taxon>
        <taxon>Cnidaria</taxon>
        <taxon>Anthozoa</taxon>
        <taxon>Hexacorallia</taxon>
        <taxon>Scleractinia</taxon>
        <taxon>Astrocoeniina</taxon>
        <taxon>Pocilloporidae</taxon>
        <taxon>Stylophora</taxon>
    </lineage>
</organism>
<dbReference type="EMBL" id="LSMT01000102">
    <property type="protein sequence ID" value="PFX27488.1"/>
    <property type="molecule type" value="Genomic_DNA"/>
</dbReference>
<dbReference type="Proteomes" id="UP000225706">
    <property type="component" value="Unassembled WGS sequence"/>
</dbReference>
<gene>
    <name evidence="2" type="ORF">AWC38_SpisGene7818</name>
</gene>
<evidence type="ECO:0000313" key="2">
    <source>
        <dbReference type="EMBL" id="PFX27488.1"/>
    </source>
</evidence>
<evidence type="ECO:0000313" key="3">
    <source>
        <dbReference type="Proteomes" id="UP000225706"/>
    </source>
</evidence>
<comment type="caution">
    <text evidence="2">The sequence shown here is derived from an EMBL/GenBank/DDBJ whole genome shotgun (WGS) entry which is preliminary data.</text>
</comment>
<proteinExistence type="predicted"/>
<feature type="region of interest" description="Disordered" evidence="1">
    <location>
        <begin position="189"/>
        <end position="249"/>
    </location>
</feature>
<protein>
    <submittedName>
        <fullName evidence="2">Uncharacterized protein</fullName>
    </submittedName>
</protein>
<evidence type="ECO:0000256" key="1">
    <source>
        <dbReference type="SAM" id="MobiDB-lite"/>
    </source>
</evidence>
<name>A0A2B4SFV9_STYPI</name>
<dbReference type="AlphaFoldDB" id="A0A2B4SFV9"/>
<accession>A0A2B4SFV9</accession>
<reference evidence="2" key="1">
    <citation type="journal article" date="2017" name="J. ISSAAS">
        <title>Comparative analysis of the genomes of Stylophora pistillata and Acropora digitifera provides evidence for extensive differences between species of corals.</title>
        <authorList>
            <person name="Voolstra C.R."/>
            <person name="Li Y."/>
            <person name="Liew Y.J."/>
            <person name="Baumgarten S."/>
            <person name="Zoccola D."/>
            <person name="Flot J.-F."/>
            <person name="Tambutte S."/>
            <person name="Allemand D."/>
            <person name="Aranda M."/>
        </authorList>
    </citation>
    <scope>NUCLEOTIDE SEQUENCE</scope>
    <source>
        <strain evidence="2">CSM Monaco</strain>
        <tissue evidence="2">Whole animal</tissue>
    </source>
</reference>